<dbReference type="EMBL" id="CDQK01000005">
    <property type="protein sequence ID" value="CEP24241.1"/>
    <property type="molecule type" value="Genomic_DNA"/>
</dbReference>
<organism evidence="1 2">
    <name type="scientific">Cyberlindnera jadinii (strain ATCC 18201 / CBS 1600 / BCRC 20928 / JCM 3617 / NBRC 0987 / NRRL Y-1542)</name>
    <name type="common">Torula yeast</name>
    <name type="synonym">Candida utilis</name>
    <dbReference type="NCBI Taxonomy" id="983966"/>
    <lineage>
        <taxon>Eukaryota</taxon>
        <taxon>Fungi</taxon>
        <taxon>Dikarya</taxon>
        <taxon>Ascomycota</taxon>
        <taxon>Saccharomycotina</taxon>
        <taxon>Saccharomycetes</taxon>
        <taxon>Phaffomycetales</taxon>
        <taxon>Phaffomycetaceae</taxon>
        <taxon>Cyberlindnera</taxon>
    </lineage>
</organism>
<dbReference type="Proteomes" id="UP000038830">
    <property type="component" value="Unassembled WGS sequence"/>
</dbReference>
<proteinExistence type="predicted"/>
<dbReference type="CDD" id="cd00403">
    <property type="entry name" value="Ribosomal_L1"/>
    <property type="match status" value="1"/>
</dbReference>
<reference evidence="2" key="1">
    <citation type="journal article" date="2015" name="J. Biotechnol.">
        <title>The structure of the Cyberlindnera jadinii genome and its relation to Candida utilis analyzed by the occurrence of single nucleotide polymorphisms.</title>
        <authorList>
            <person name="Rupp O."/>
            <person name="Brinkrolf K."/>
            <person name="Buerth C."/>
            <person name="Kunigo M."/>
            <person name="Schneider J."/>
            <person name="Jaenicke S."/>
            <person name="Goesmann A."/>
            <person name="Puehler A."/>
            <person name="Jaeger K.-E."/>
            <person name="Ernst J.F."/>
        </authorList>
    </citation>
    <scope>NUCLEOTIDE SEQUENCE [LARGE SCALE GENOMIC DNA]</scope>
    <source>
        <strain evidence="2">ATCC 18201 / CBS 1600 / BCRC 20928 / JCM 3617 / NBRC 0987 / NRRL Y-1542</strain>
    </source>
</reference>
<evidence type="ECO:0000313" key="2">
    <source>
        <dbReference type="Proteomes" id="UP000038830"/>
    </source>
</evidence>
<accession>A0A0H5C7V1</accession>
<dbReference type="InterPro" id="IPR028364">
    <property type="entry name" value="Ribosomal_uL1/biogenesis"/>
</dbReference>
<evidence type="ECO:0000313" key="1">
    <source>
        <dbReference type="EMBL" id="CEP24241.1"/>
    </source>
</evidence>
<dbReference type="Pfam" id="PF00687">
    <property type="entry name" value="Ribosomal_L1"/>
    <property type="match status" value="1"/>
</dbReference>
<dbReference type="AlphaFoldDB" id="A0A0H5C7V1"/>
<evidence type="ECO:0008006" key="3">
    <source>
        <dbReference type="Google" id="ProtNLM"/>
    </source>
</evidence>
<dbReference type="Gene3D" id="3.40.50.790">
    <property type="match status" value="1"/>
</dbReference>
<dbReference type="SUPFAM" id="SSF56808">
    <property type="entry name" value="Ribosomal protein L1"/>
    <property type="match status" value="1"/>
</dbReference>
<name>A0A0H5C7V1_CYBJN</name>
<sequence>MSFPLGKKTLEDTKKSLESLIAHEIKQGNSGHEFVYLVINTERPLTKVRDHTPRIVPIPNRLSRISERSVLLITKDPSTPYRDPLTRAKSPTEDLFKDIMPLKKVKTLTRSTKSAKNMLSEYDLILADHRIHHLLPDIMGEVFYRAHKRVPFVVQLAQITEEDMKKPLKRQERVERCDAQYVLKQMRSIAKNTYYFPSRDAQIVLKVGYIDTEPEKLCQNIGAVIEFLHNEKFLPSGGVLKKNPMKELFVKTNNSASLPIWVKKD</sequence>
<dbReference type="InterPro" id="IPR016095">
    <property type="entry name" value="Ribosomal_uL1_3-a/b-sand"/>
</dbReference>
<gene>
    <name evidence="1" type="ORF">BN1211_5014</name>
</gene>
<dbReference type="InterPro" id="IPR023674">
    <property type="entry name" value="Ribosomal_uL1-like"/>
</dbReference>
<protein>
    <recommendedName>
        <fullName evidence="3">Ribosomal protein L1</fullName>
    </recommendedName>
</protein>